<evidence type="ECO:0000313" key="2">
    <source>
        <dbReference type="EMBL" id="MFI6505575.1"/>
    </source>
</evidence>
<dbReference type="InterPro" id="IPR037401">
    <property type="entry name" value="SnoaL-like"/>
</dbReference>
<gene>
    <name evidence="2" type="ORF">ACIBG2_49910</name>
</gene>
<evidence type="ECO:0000313" key="3">
    <source>
        <dbReference type="Proteomes" id="UP001612741"/>
    </source>
</evidence>
<protein>
    <submittedName>
        <fullName evidence="2">Nuclear transport factor 2 family protein</fullName>
    </submittedName>
</protein>
<dbReference type="SUPFAM" id="SSF54427">
    <property type="entry name" value="NTF2-like"/>
    <property type="match status" value="1"/>
</dbReference>
<proteinExistence type="predicted"/>
<accession>A0ABW7ZBN2</accession>
<keyword evidence="3" id="KW-1185">Reference proteome</keyword>
<dbReference type="EMBL" id="JBITGY010000020">
    <property type="protein sequence ID" value="MFI6505575.1"/>
    <property type="molecule type" value="Genomic_DNA"/>
</dbReference>
<dbReference type="InterPro" id="IPR032710">
    <property type="entry name" value="NTF2-like_dom_sf"/>
</dbReference>
<organism evidence="2 3">
    <name type="scientific">Nonomuraea typhae</name>
    <dbReference type="NCBI Taxonomy" id="2603600"/>
    <lineage>
        <taxon>Bacteria</taxon>
        <taxon>Bacillati</taxon>
        <taxon>Actinomycetota</taxon>
        <taxon>Actinomycetes</taxon>
        <taxon>Streptosporangiales</taxon>
        <taxon>Streptosporangiaceae</taxon>
        <taxon>Nonomuraea</taxon>
    </lineage>
</organism>
<feature type="domain" description="SnoaL-like" evidence="1">
    <location>
        <begin position="5"/>
        <end position="107"/>
    </location>
</feature>
<sequence>MENLVERYLAAWNETDAAARAKAVAEVFTEDAAYTDPLAAVTGHEGIAAVIAGAQEMFPGLVFTPGEVFDAHRNVARFTWHLGPAGGEAIAVGFDVAELAEDGRIRRVLGFLDKAPA</sequence>
<evidence type="ECO:0000259" key="1">
    <source>
        <dbReference type="Pfam" id="PF12680"/>
    </source>
</evidence>
<comment type="caution">
    <text evidence="2">The sequence shown here is derived from an EMBL/GenBank/DDBJ whole genome shotgun (WGS) entry which is preliminary data.</text>
</comment>
<dbReference type="Gene3D" id="3.10.450.50">
    <property type="match status" value="1"/>
</dbReference>
<reference evidence="2 3" key="1">
    <citation type="submission" date="2024-10" db="EMBL/GenBank/DDBJ databases">
        <title>The Natural Products Discovery Center: Release of the First 8490 Sequenced Strains for Exploring Actinobacteria Biosynthetic Diversity.</title>
        <authorList>
            <person name="Kalkreuter E."/>
            <person name="Kautsar S.A."/>
            <person name="Yang D."/>
            <person name="Bader C.D."/>
            <person name="Teijaro C.N."/>
            <person name="Fluegel L."/>
            <person name="Davis C.M."/>
            <person name="Simpson J.R."/>
            <person name="Lauterbach L."/>
            <person name="Steele A.D."/>
            <person name="Gui C."/>
            <person name="Meng S."/>
            <person name="Li G."/>
            <person name="Viehrig K."/>
            <person name="Ye F."/>
            <person name="Su P."/>
            <person name="Kiefer A.F."/>
            <person name="Nichols A."/>
            <person name="Cepeda A.J."/>
            <person name="Yan W."/>
            <person name="Fan B."/>
            <person name="Jiang Y."/>
            <person name="Adhikari A."/>
            <person name="Zheng C.-J."/>
            <person name="Schuster L."/>
            <person name="Cowan T.M."/>
            <person name="Smanski M.J."/>
            <person name="Chevrette M.G."/>
            <person name="De Carvalho L.P.S."/>
            <person name="Shen B."/>
        </authorList>
    </citation>
    <scope>NUCLEOTIDE SEQUENCE [LARGE SCALE GENOMIC DNA]</scope>
    <source>
        <strain evidence="2 3">NPDC050545</strain>
    </source>
</reference>
<name>A0ABW7ZBN2_9ACTN</name>
<dbReference type="Proteomes" id="UP001612741">
    <property type="component" value="Unassembled WGS sequence"/>
</dbReference>
<dbReference type="RefSeq" id="WP_397091827.1">
    <property type="nucleotide sequence ID" value="NZ_JBITGY010000020.1"/>
</dbReference>
<dbReference type="Pfam" id="PF12680">
    <property type="entry name" value="SnoaL_2"/>
    <property type="match status" value="1"/>
</dbReference>